<evidence type="ECO:0008006" key="3">
    <source>
        <dbReference type="Google" id="ProtNLM"/>
    </source>
</evidence>
<reference evidence="2" key="1">
    <citation type="submission" date="2021-01" db="EMBL/GenBank/DDBJ databases">
        <authorList>
            <person name="Corre E."/>
            <person name="Pelletier E."/>
            <person name="Niang G."/>
            <person name="Scheremetjew M."/>
            <person name="Finn R."/>
            <person name="Kale V."/>
            <person name="Holt S."/>
            <person name="Cochrane G."/>
            <person name="Meng A."/>
            <person name="Brown T."/>
            <person name="Cohen L."/>
        </authorList>
    </citation>
    <scope>NUCLEOTIDE SEQUENCE</scope>
    <source>
        <strain evidence="2">OF101</strain>
    </source>
</reference>
<gene>
    <name evidence="2" type="ORF">ACAT0790_LOCUS21977</name>
</gene>
<comment type="cofactor">
    <cofactor evidence="1">
        <name>Fe cation</name>
        <dbReference type="ChEBI" id="CHEBI:24875"/>
    </cofactor>
</comment>
<dbReference type="Gene3D" id="2.60.120.620">
    <property type="entry name" value="q2cbj1_9rhob like domain"/>
    <property type="match status" value="1"/>
</dbReference>
<dbReference type="AlphaFoldDB" id="A0A7S1MG38"/>
<dbReference type="GO" id="GO:0046872">
    <property type="term" value="F:metal ion binding"/>
    <property type="evidence" value="ECO:0007669"/>
    <property type="project" value="UniProtKB-ARBA"/>
</dbReference>
<accession>A0A7S1MG38</accession>
<dbReference type="PANTHER" id="PTHR20883">
    <property type="entry name" value="PHYTANOYL-COA DIOXYGENASE DOMAIN CONTAINING 1"/>
    <property type="match status" value="1"/>
</dbReference>
<organism evidence="2">
    <name type="scientific">Alexandrium catenella</name>
    <name type="common">Red tide dinoflagellate</name>
    <name type="synonym">Gonyaulax catenella</name>
    <dbReference type="NCBI Taxonomy" id="2925"/>
    <lineage>
        <taxon>Eukaryota</taxon>
        <taxon>Sar</taxon>
        <taxon>Alveolata</taxon>
        <taxon>Dinophyceae</taxon>
        <taxon>Gonyaulacales</taxon>
        <taxon>Pyrocystaceae</taxon>
        <taxon>Alexandrium</taxon>
    </lineage>
</organism>
<dbReference type="InterPro" id="IPR008775">
    <property type="entry name" value="Phytyl_CoA_dOase-like"/>
</dbReference>
<sequence>MDRLWSRPPARAVQVEATVKGDYDYSPIVDLASLSPMKRRRLRKGNYRLYVNLSSPSVRAWTALLLEPRVRCHAEALIGGRALKATGLFFEWGTQQGLHADTWYGLGGSRPGKMIGAWFALDDTAPTIGNGPLMYLQRSHRLGPSCPESCRGACRPSCMPGLLLNTIAQRKASRELYEDVIWRANHNNLSVHAICAKAGDVVLWHESLLHGGWDIRSWNRTRRSLVFHFNAAPVESGEMGRSGRALMRRPPRARCGQRGRRWTPAHASCWDPWQFEMLT</sequence>
<dbReference type="SUPFAM" id="SSF51197">
    <property type="entry name" value="Clavaminate synthase-like"/>
    <property type="match status" value="1"/>
</dbReference>
<dbReference type="Pfam" id="PF05721">
    <property type="entry name" value="PhyH"/>
    <property type="match status" value="1"/>
</dbReference>
<proteinExistence type="predicted"/>
<dbReference type="EMBL" id="HBGE01036350">
    <property type="protein sequence ID" value="CAD9130686.1"/>
    <property type="molecule type" value="Transcribed_RNA"/>
</dbReference>
<evidence type="ECO:0000256" key="1">
    <source>
        <dbReference type="ARBA" id="ARBA00001962"/>
    </source>
</evidence>
<protein>
    <recommendedName>
        <fullName evidence="3">Phytanoyl-CoA dioxygenase</fullName>
    </recommendedName>
</protein>
<dbReference type="GO" id="GO:0016491">
    <property type="term" value="F:oxidoreductase activity"/>
    <property type="evidence" value="ECO:0007669"/>
    <property type="project" value="UniProtKB-ARBA"/>
</dbReference>
<dbReference type="PANTHER" id="PTHR20883:SF48">
    <property type="entry name" value="ECTOINE DIOXYGENASE"/>
    <property type="match status" value="1"/>
</dbReference>
<name>A0A7S1MG38_ALECA</name>
<evidence type="ECO:0000313" key="2">
    <source>
        <dbReference type="EMBL" id="CAD9130686.1"/>
    </source>
</evidence>